<protein>
    <submittedName>
        <fullName evidence="2">Uncharacterized protein</fullName>
    </submittedName>
</protein>
<evidence type="ECO:0000313" key="2">
    <source>
        <dbReference type="EMBL" id="CAD9158064.1"/>
    </source>
</evidence>
<organism evidence="2">
    <name type="scientific">Neobodo designis</name>
    <name type="common">Flagellated protozoan</name>
    <name type="synonym">Bodo designis</name>
    <dbReference type="NCBI Taxonomy" id="312471"/>
    <lineage>
        <taxon>Eukaryota</taxon>
        <taxon>Discoba</taxon>
        <taxon>Euglenozoa</taxon>
        <taxon>Kinetoplastea</taxon>
        <taxon>Metakinetoplastina</taxon>
        <taxon>Neobodonida</taxon>
        <taxon>Neobodo</taxon>
    </lineage>
</organism>
<reference evidence="2" key="1">
    <citation type="submission" date="2021-01" db="EMBL/GenBank/DDBJ databases">
        <authorList>
            <person name="Corre E."/>
            <person name="Pelletier E."/>
            <person name="Niang G."/>
            <person name="Scheremetjew M."/>
            <person name="Finn R."/>
            <person name="Kale V."/>
            <person name="Holt S."/>
            <person name="Cochrane G."/>
            <person name="Meng A."/>
            <person name="Brown T."/>
            <person name="Cohen L."/>
        </authorList>
    </citation>
    <scope>NUCLEOTIDE SEQUENCE</scope>
    <source>
        <strain evidence="2">CCAP 1951/1</strain>
    </source>
</reference>
<dbReference type="AlphaFoldDB" id="A0A7S1WAV8"/>
<evidence type="ECO:0000256" key="1">
    <source>
        <dbReference type="SAM" id="MobiDB-lite"/>
    </source>
</evidence>
<feature type="compositionally biased region" description="Low complexity" evidence="1">
    <location>
        <begin position="36"/>
        <end position="56"/>
    </location>
</feature>
<name>A0A7S1WAV8_NEODS</name>
<feature type="region of interest" description="Disordered" evidence="1">
    <location>
        <begin position="36"/>
        <end position="99"/>
    </location>
</feature>
<dbReference type="EMBL" id="HBGF01054716">
    <property type="protein sequence ID" value="CAD9158064.1"/>
    <property type="molecule type" value="Transcribed_RNA"/>
</dbReference>
<feature type="compositionally biased region" description="Low complexity" evidence="1">
    <location>
        <begin position="63"/>
        <end position="79"/>
    </location>
</feature>
<gene>
    <name evidence="2" type="ORF">NDES1114_LOCUS36605</name>
</gene>
<accession>A0A7S1WAV8</accession>
<sequence length="188" mass="19501">MASRRAVLLLVLAFVIGTAIVGLLRMQATAVAAVPAPPSVLTGGRPTAAPVRAATAESFNRHSTAAATAAGSTSTAATTPEGALPRSTKPAPLKTMRPGREKIDHSHFGLVPSPDGVNHAWPPEDPAQAARRCHGARPIPECVRTDTIEYLRKHVLLAIRPGGPKTGNEGTNARLAGGPAGVISLRRW</sequence>
<proteinExistence type="predicted"/>